<dbReference type="VEuPathDB" id="VectorBase:AALB20_038782"/>
<dbReference type="InterPro" id="IPR007110">
    <property type="entry name" value="Ig-like_dom"/>
</dbReference>
<dbReference type="AlphaFoldDB" id="A0A182FWJ8"/>
<name>A0A182FWJ8_ANOAL</name>
<dbReference type="VEuPathDB" id="VectorBase:AALB014043"/>
<sequence length="149" mass="16235">MRQCTDGPELLLGEGQVKSSEIQAVEGRKISLPCPLSAPSRDKVYMVLWFKDDAGIPLYRRVGTNNKDRIRSYRRLLALELAHIITIFIAGSPSPSAPALIITEWNRPEDKLLLQPESIFVTSTANATVSSSSSSSNSSTITTTTCSPP</sequence>
<dbReference type="PROSITE" id="PS50835">
    <property type="entry name" value="IG_LIKE"/>
    <property type="match status" value="1"/>
</dbReference>
<dbReference type="InterPro" id="IPR013783">
    <property type="entry name" value="Ig-like_fold"/>
</dbReference>
<protein>
    <submittedName>
        <fullName evidence="1">Ig-like domain-containing protein</fullName>
    </submittedName>
</protein>
<accession>A0A182FWJ8</accession>
<dbReference type="EnsemblMetazoa" id="AALB014043-RA">
    <property type="protein sequence ID" value="AALB014043-PA"/>
    <property type="gene ID" value="AALB014043"/>
</dbReference>
<dbReference type="SUPFAM" id="SSF48726">
    <property type="entry name" value="Immunoglobulin"/>
    <property type="match status" value="1"/>
</dbReference>
<organism evidence="1 2">
    <name type="scientific">Anopheles albimanus</name>
    <name type="common">New world malaria mosquito</name>
    <dbReference type="NCBI Taxonomy" id="7167"/>
    <lineage>
        <taxon>Eukaryota</taxon>
        <taxon>Metazoa</taxon>
        <taxon>Ecdysozoa</taxon>
        <taxon>Arthropoda</taxon>
        <taxon>Hexapoda</taxon>
        <taxon>Insecta</taxon>
        <taxon>Pterygota</taxon>
        <taxon>Neoptera</taxon>
        <taxon>Endopterygota</taxon>
        <taxon>Diptera</taxon>
        <taxon>Nematocera</taxon>
        <taxon>Culicoidea</taxon>
        <taxon>Culicidae</taxon>
        <taxon>Anophelinae</taxon>
        <taxon>Anopheles</taxon>
    </lineage>
</organism>
<dbReference type="InterPro" id="IPR036179">
    <property type="entry name" value="Ig-like_dom_sf"/>
</dbReference>
<evidence type="ECO:0000313" key="1">
    <source>
        <dbReference type="EnsemblMetazoa" id="AALB014043-PA"/>
    </source>
</evidence>
<dbReference type="STRING" id="7167.A0A182FWJ8"/>
<proteinExistence type="predicted"/>
<reference evidence="1" key="2">
    <citation type="submission" date="2022-08" db="UniProtKB">
        <authorList>
            <consortium name="EnsemblMetazoa"/>
        </authorList>
    </citation>
    <scope>IDENTIFICATION</scope>
    <source>
        <strain evidence="1">STECLA/ALBI9_A</strain>
    </source>
</reference>
<reference evidence="1 2" key="1">
    <citation type="journal article" date="2017" name="G3 (Bethesda)">
        <title>The Physical Genome Mapping of Anopheles albimanus Corrected Scaffold Misassemblies and Identified Interarm Rearrangements in Genus Anopheles.</title>
        <authorList>
            <person name="Artemov G.N."/>
            <person name="Peery A.N."/>
            <person name="Jiang X."/>
            <person name="Tu Z."/>
            <person name="Stegniy V.N."/>
            <person name="Sharakhova M.V."/>
            <person name="Sharakhov I.V."/>
        </authorList>
    </citation>
    <scope>NUCLEOTIDE SEQUENCE [LARGE SCALE GENOMIC DNA]</scope>
    <source>
        <strain evidence="1 2">ALBI9_A</strain>
    </source>
</reference>
<evidence type="ECO:0000313" key="2">
    <source>
        <dbReference type="Proteomes" id="UP000069272"/>
    </source>
</evidence>
<keyword evidence="2" id="KW-1185">Reference proteome</keyword>
<dbReference type="Gene3D" id="2.60.40.10">
    <property type="entry name" value="Immunoglobulins"/>
    <property type="match status" value="1"/>
</dbReference>
<dbReference type="Proteomes" id="UP000069272">
    <property type="component" value="Chromosome 2L"/>
</dbReference>